<evidence type="ECO:0000256" key="4">
    <source>
        <dbReference type="ARBA" id="ARBA00022692"/>
    </source>
</evidence>
<dbReference type="STRING" id="1454001.AW08_03025"/>
<comment type="similarity">
    <text evidence="2">Belongs to the MscS (TC 1.A.23) family.</text>
</comment>
<dbReference type="InterPro" id="IPR025692">
    <property type="entry name" value="MscS_IM_dom1"/>
</dbReference>
<dbReference type="InterPro" id="IPR023408">
    <property type="entry name" value="MscS_beta-dom_sf"/>
</dbReference>
<keyword evidence="5" id="KW-1133">Transmembrane helix</keyword>
<protein>
    <submittedName>
        <fullName evidence="11">Potassium efflux system KefA</fullName>
    </submittedName>
</protein>
<evidence type="ECO:0000259" key="8">
    <source>
        <dbReference type="Pfam" id="PF00924"/>
    </source>
</evidence>
<dbReference type="Pfam" id="PF12794">
    <property type="entry name" value="MscS_TM"/>
    <property type="match status" value="1"/>
</dbReference>
<comment type="subcellular location">
    <subcellularLocation>
        <location evidence="1">Cell membrane</location>
        <topology evidence="1">Multi-pass membrane protein</topology>
    </subcellularLocation>
</comment>
<dbReference type="Gene3D" id="3.30.70.100">
    <property type="match status" value="1"/>
</dbReference>
<dbReference type="InterPro" id="IPR052702">
    <property type="entry name" value="MscS-like_channel"/>
</dbReference>
<gene>
    <name evidence="11" type="primary">kefA_4</name>
    <name evidence="11" type="ORF">AW08_03025</name>
</gene>
<keyword evidence="7" id="KW-0732">Signal</keyword>
<dbReference type="PATRIC" id="fig|1454001.3.peg.3073"/>
<dbReference type="Gene3D" id="1.10.287.1260">
    <property type="match status" value="1"/>
</dbReference>
<dbReference type="Pfam" id="PF00924">
    <property type="entry name" value="MS_channel_2nd"/>
    <property type="match status" value="1"/>
</dbReference>
<evidence type="ECO:0000256" key="6">
    <source>
        <dbReference type="ARBA" id="ARBA00023136"/>
    </source>
</evidence>
<dbReference type="PANTHER" id="PTHR30347">
    <property type="entry name" value="POTASSIUM CHANNEL RELATED"/>
    <property type="match status" value="1"/>
</dbReference>
<dbReference type="InterPro" id="IPR011014">
    <property type="entry name" value="MscS_channel_TM-2"/>
</dbReference>
<dbReference type="Gene3D" id="2.30.30.60">
    <property type="match status" value="1"/>
</dbReference>
<organism evidence="11 12">
    <name type="scientific">Candidatus Accumulibacter adjunctus</name>
    <dbReference type="NCBI Taxonomy" id="1454001"/>
    <lineage>
        <taxon>Bacteria</taxon>
        <taxon>Pseudomonadati</taxon>
        <taxon>Pseudomonadota</taxon>
        <taxon>Betaproteobacteria</taxon>
        <taxon>Candidatus Accumulibacter</taxon>
    </lineage>
</organism>
<evidence type="ECO:0000256" key="2">
    <source>
        <dbReference type="ARBA" id="ARBA00008017"/>
    </source>
</evidence>
<dbReference type="GO" id="GO:0008381">
    <property type="term" value="F:mechanosensitive monoatomic ion channel activity"/>
    <property type="evidence" value="ECO:0007669"/>
    <property type="project" value="UniProtKB-ARBA"/>
</dbReference>
<evidence type="ECO:0000256" key="1">
    <source>
        <dbReference type="ARBA" id="ARBA00004651"/>
    </source>
</evidence>
<keyword evidence="12" id="KW-1185">Reference proteome</keyword>
<accession>A0A011PHB1</accession>
<dbReference type="SUPFAM" id="SSF82861">
    <property type="entry name" value="Mechanosensitive channel protein MscS (YggB), transmembrane region"/>
    <property type="match status" value="1"/>
</dbReference>
<dbReference type="InterPro" id="IPR006685">
    <property type="entry name" value="MscS_channel_2nd"/>
</dbReference>
<evidence type="ECO:0000313" key="12">
    <source>
        <dbReference type="Proteomes" id="UP000020218"/>
    </source>
</evidence>
<dbReference type="InterPro" id="IPR049278">
    <property type="entry name" value="MS_channel_C"/>
</dbReference>
<evidence type="ECO:0000256" key="3">
    <source>
        <dbReference type="ARBA" id="ARBA00022475"/>
    </source>
</evidence>
<evidence type="ECO:0000313" key="11">
    <source>
        <dbReference type="EMBL" id="EXI65654.1"/>
    </source>
</evidence>
<comment type="caution">
    <text evidence="11">The sequence shown here is derived from an EMBL/GenBank/DDBJ whole genome shotgun (WGS) entry which is preliminary data.</text>
</comment>
<feature type="domain" description="Mechanosensitive ion channel MscS" evidence="8">
    <location>
        <begin position="708"/>
        <end position="773"/>
    </location>
</feature>
<feature type="chain" id="PRO_5001462775" evidence="7">
    <location>
        <begin position="33"/>
        <end position="895"/>
    </location>
</feature>
<dbReference type="EMBL" id="JFAX01000020">
    <property type="protein sequence ID" value="EXI65654.1"/>
    <property type="molecule type" value="Genomic_DNA"/>
</dbReference>
<dbReference type="PANTHER" id="PTHR30347:SF1">
    <property type="entry name" value="MECHANOSENSITIVE CHANNEL MSCK"/>
    <property type="match status" value="1"/>
</dbReference>
<feature type="domain" description="Mechanosensitive ion channel inner membrane" evidence="9">
    <location>
        <begin position="267"/>
        <end position="604"/>
    </location>
</feature>
<dbReference type="Proteomes" id="UP000020218">
    <property type="component" value="Unassembled WGS sequence"/>
</dbReference>
<dbReference type="SUPFAM" id="SSF50182">
    <property type="entry name" value="Sm-like ribonucleoproteins"/>
    <property type="match status" value="1"/>
</dbReference>
<dbReference type="GO" id="GO:0005886">
    <property type="term" value="C:plasma membrane"/>
    <property type="evidence" value="ECO:0007669"/>
    <property type="project" value="UniProtKB-SubCell"/>
</dbReference>
<evidence type="ECO:0000256" key="5">
    <source>
        <dbReference type="ARBA" id="ARBA00022989"/>
    </source>
</evidence>
<dbReference type="AlphaFoldDB" id="A0A011PHB1"/>
<sequence>MRRRPRGISRPTADLRRWLVWLCLLLSSAVLAQPVDPLRVVADRNDQISTNIAATVQAIEEPAKALADLRRDQAELEQRMRWVERRASVQALGQEFAETLREYLRGLPSAEQAAAGKERRMELLAAASDSELAVERALHRLDDLDAASAGLLAKEQPPVSDEERPQRLRTLTAALRQQRDLLHRLSAEQSRMRKTLDEAGAAASALLEDADAARVKLTELLFWTPAPPGVRTLAELAPALRWTFSPAHWREAGDALRSEFGQMPSWSAAMLSMVGLLLLLRGRLRRLLLALSPAALPADRYRLRHALGALAVTGLLALPLPLLMWTAAGPLASAVESQEFTSALGHALLVVGRLLLALLITAWLLDPGGVAARHFGWDETLLVAMRRDLRALTLVFVPLMLVAAMNGTAHAPFANEESLGRVALALGAVSVALFFLNMLRAGSVPMRRWRQIAPRSWAVRLRPVWLLGFVGVPGAVAALALAGYIVAAGYVFGRLVNSFFFALLAIVLYGLMALWVQMQRQRLAREQAVAEGGAEAPPAAATSASALAAHADRRQALRLDLAALGEETRSLLDFVVTLLLFGGLWWVWRDAVATLGVITDHKLWSYTETVGGKAVTHALTVGSLLLAIVVLVITAVVVRRIGSLLDIVLLRRFDMQADATYAITVMTRYAIAGGGIVAASRLLGVGWEDVQWLVAALGVGLGFGLQEIVANFVSGLIVLAERPIRIGDVVTVGEVSGKVARIRARATAVIDFDNKEVIIPNKSFITGHVVNWTLSNQIIRLLIKVGVGYGSDIALVQRVILEVVHGNPDVLPDPAPSVFLVAFGDSSLDFEIRAFVDALDKRMRVQHEINQGISRALEERGIEIPFPQRDLHIRSLPEGMAAAARAGVAEVEKGR</sequence>
<dbReference type="SUPFAM" id="SSF82689">
    <property type="entry name" value="Mechanosensitive channel protein MscS (YggB), C-terminal domain"/>
    <property type="match status" value="1"/>
</dbReference>
<reference evidence="11" key="1">
    <citation type="submission" date="2014-02" db="EMBL/GenBank/DDBJ databases">
        <title>Expanding our view of genomic diversity in Candidatus Accumulibacter clades.</title>
        <authorList>
            <person name="Skennerton C.T."/>
            <person name="Barr J.J."/>
            <person name="Slater F.R."/>
            <person name="Bond P.L."/>
            <person name="Tyson G.W."/>
        </authorList>
    </citation>
    <scope>NUCLEOTIDE SEQUENCE [LARGE SCALE GENOMIC DNA]</scope>
</reference>
<evidence type="ECO:0000256" key="7">
    <source>
        <dbReference type="SAM" id="SignalP"/>
    </source>
</evidence>
<keyword evidence="3" id="KW-1003">Cell membrane</keyword>
<feature type="signal peptide" evidence="7">
    <location>
        <begin position="1"/>
        <end position="32"/>
    </location>
</feature>
<dbReference type="InterPro" id="IPR010920">
    <property type="entry name" value="LSM_dom_sf"/>
</dbReference>
<evidence type="ECO:0000259" key="10">
    <source>
        <dbReference type="Pfam" id="PF21082"/>
    </source>
</evidence>
<evidence type="ECO:0000259" key="9">
    <source>
        <dbReference type="Pfam" id="PF12794"/>
    </source>
</evidence>
<feature type="domain" description="Mechanosensitive ion channel MscS C-terminal" evidence="10">
    <location>
        <begin position="783"/>
        <end position="864"/>
    </location>
</feature>
<name>A0A011PHB1_9PROT</name>
<keyword evidence="6" id="KW-0472">Membrane</keyword>
<dbReference type="Pfam" id="PF21082">
    <property type="entry name" value="MS_channel_3rd"/>
    <property type="match status" value="1"/>
</dbReference>
<proteinExistence type="inferred from homology"/>
<keyword evidence="4" id="KW-0812">Transmembrane</keyword>
<dbReference type="InterPro" id="IPR011066">
    <property type="entry name" value="MscS_channel_C_sf"/>
</dbReference>